<comment type="caution">
    <text evidence="4">The sequence shown here is derived from an EMBL/GenBank/DDBJ whole genome shotgun (WGS) entry which is preliminary data.</text>
</comment>
<feature type="signal peptide" evidence="2">
    <location>
        <begin position="1"/>
        <end position="25"/>
    </location>
</feature>
<evidence type="ECO:0000313" key="5">
    <source>
        <dbReference type="Proteomes" id="UP000245812"/>
    </source>
</evidence>
<keyword evidence="2" id="KW-0732">Signal</keyword>
<dbReference type="PANTHER" id="PTHR30469">
    <property type="entry name" value="MULTIDRUG RESISTANCE PROTEIN MDTA"/>
    <property type="match status" value="1"/>
</dbReference>
<dbReference type="Gene3D" id="2.40.50.100">
    <property type="match status" value="1"/>
</dbReference>
<organism evidence="4 5">
    <name type="scientific">Fulvimonas soli</name>
    <dbReference type="NCBI Taxonomy" id="155197"/>
    <lineage>
        <taxon>Bacteria</taxon>
        <taxon>Pseudomonadati</taxon>
        <taxon>Pseudomonadota</taxon>
        <taxon>Gammaproteobacteria</taxon>
        <taxon>Lysobacterales</taxon>
        <taxon>Rhodanobacteraceae</taxon>
        <taxon>Fulvimonas</taxon>
    </lineage>
</organism>
<dbReference type="Proteomes" id="UP000245812">
    <property type="component" value="Unassembled WGS sequence"/>
</dbReference>
<proteinExistence type="inferred from homology"/>
<dbReference type="PANTHER" id="PTHR30469:SF15">
    <property type="entry name" value="HLYD FAMILY OF SECRETION PROTEINS"/>
    <property type="match status" value="1"/>
</dbReference>
<dbReference type="GO" id="GO:1990281">
    <property type="term" value="C:efflux pump complex"/>
    <property type="evidence" value="ECO:0007669"/>
    <property type="project" value="TreeGrafter"/>
</dbReference>
<dbReference type="SUPFAM" id="SSF111369">
    <property type="entry name" value="HlyD-like secretion proteins"/>
    <property type="match status" value="1"/>
</dbReference>
<evidence type="ECO:0000256" key="2">
    <source>
        <dbReference type="SAM" id="SignalP"/>
    </source>
</evidence>
<dbReference type="AlphaFoldDB" id="A0A316I3H6"/>
<feature type="domain" description="Multidrug resistance protein MdtA-like barrel-sandwich hybrid" evidence="3">
    <location>
        <begin position="55"/>
        <end position="172"/>
    </location>
</feature>
<keyword evidence="5" id="KW-1185">Reference proteome</keyword>
<evidence type="ECO:0000313" key="4">
    <source>
        <dbReference type="EMBL" id="PWK81863.1"/>
    </source>
</evidence>
<dbReference type="InterPro" id="IPR006143">
    <property type="entry name" value="RND_pump_MFP"/>
</dbReference>
<dbReference type="Gene3D" id="2.40.30.170">
    <property type="match status" value="1"/>
</dbReference>
<evidence type="ECO:0000259" key="3">
    <source>
        <dbReference type="Pfam" id="PF25917"/>
    </source>
</evidence>
<dbReference type="RefSeq" id="WP_245889905.1">
    <property type="nucleotide sequence ID" value="NZ_MSZV01000003.1"/>
</dbReference>
<accession>A0A316I3H6</accession>
<reference evidence="4 5" key="1">
    <citation type="submission" date="2018-05" db="EMBL/GenBank/DDBJ databases">
        <title>Genomic Encyclopedia of Type Strains, Phase IV (KMG-IV): sequencing the most valuable type-strain genomes for metagenomic binning, comparative biology and taxonomic classification.</title>
        <authorList>
            <person name="Goeker M."/>
        </authorList>
    </citation>
    <scope>NUCLEOTIDE SEQUENCE [LARGE SCALE GENOMIC DNA]</scope>
    <source>
        <strain evidence="4 5">DSM 14263</strain>
    </source>
</reference>
<evidence type="ECO:0000256" key="1">
    <source>
        <dbReference type="ARBA" id="ARBA00009477"/>
    </source>
</evidence>
<dbReference type="InterPro" id="IPR058625">
    <property type="entry name" value="MdtA-like_BSH"/>
</dbReference>
<sequence>MKQPSRWTGLGALAVLGLLAWPGHAAGQSAPPAAPPQATAPVRFLVAANRESPLSAVVAGRVARIYVQLGDSVRAGKLLVSLDCGDLEAKRAAAAAEYDAAQLRYEAKAKLQGLQSAAALEVELAAADVNRTRSQIRVLDAQLAQCRFVAPFDGRVARVHVKEGQGVAAGEPVVDLVGSGVPKARLNVPSGWTGWLKIGSQLNATVDETGENYVLGVTHISGRVDAVSQTIEIEADFKGDASRVLPGMSGRAWPARAVGRN</sequence>
<feature type="chain" id="PRO_5016407549" evidence="2">
    <location>
        <begin position="26"/>
        <end position="261"/>
    </location>
</feature>
<comment type="similarity">
    <text evidence="1">Belongs to the membrane fusion protein (MFP) (TC 8.A.1) family.</text>
</comment>
<name>A0A316I3H6_9GAMM</name>
<protein>
    <submittedName>
        <fullName evidence="4">RND family efflux transporter MFP subunit</fullName>
    </submittedName>
</protein>
<dbReference type="GO" id="GO:0015562">
    <property type="term" value="F:efflux transmembrane transporter activity"/>
    <property type="evidence" value="ECO:0007669"/>
    <property type="project" value="TreeGrafter"/>
</dbReference>
<gene>
    <name evidence="4" type="ORF">C7456_11819</name>
</gene>
<dbReference type="NCBIfam" id="TIGR01730">
    <property type="entry name" value="RND_mfp"/>
    <property type="match status" value="1"/>
</dbReference>
<dbReference type="EMBL" id="QGHC01000018">
    <property type="protein sequence ID" value="PWK81863.1"/>
    <property type="molecule type" value="Genomic_DNA"/>
</dbReference>
<dbReference type="Pfam" id="PF25917">
    <property type="entry name" value="BSH_RND"/>
    <property type="match status" value="1"/>
</dbReference>